<gene>
    <name evidence="2" type="ORF">C7M84_000244</name>
</gene>
<accession>A0A3R7PSA6</accession>
<name>A0A3R7PSA6_PENVA</name>
<dbReference type="AlphaFoldDB" id="A0A3R7PSA6"/>
<organism evidence="2 3">
    <name type="scientific">Penaeus vannamei</name>
    <name type="common">Whiteleg shrimp</name>
    <name type="synonym">Litopenaeus vannamei</name>
    <dbReference type="NCBI Taxonomy" id="6689"/>
    <lineage>
        <taxon>Eukaryota</taxon>
        <taxon>Metazoa</taxon>
        <taxon>Ecdysozoa</taxon>
        <taxon>Arthropoda</taxon>
        <taxon>Crustacea</taxon>
        <taxon>Multicrustacea</taxon>
        <taxon>Malacostraca</taxon>
        <taxon>Eumalacostraca</taxon>
        <taxon>Eucarida</taxon>
        <taxon>Decapoda</taxon>
        <taxon>Dendrobranchiata</taxon>
        <taxon>Penaeoidea</taxon>
        <taxon>Penaeidae</taxon>
        <taxon>Penaeus</taxon>
    </lineage>
</organism>
<feature type="region of interest" description="Disordered" evidence="1">
    <location>
        <begin position="1"/>
        <end position="25"/>
    </location>
</feature>
<evidence type="ECO:0000256" key="1">
    <source>
        <dbReference type="SAM" id="MobiDB-lite"/>
    </source>
</evidence>
<keyword evidence="3" id="KW-1185">Reference proteome</keyword>
<reference evidence="2 3" key="2">
    <citation type="submission" date="2019-01" db="EMBL/GenBank/DDBJ databases">
        <title>The decoding of complex shrimp genome reveals the adaptation for benthos swimmer, frequently molting mechanism and breeding impact on genome.</title>
        <authorList>
            <person name="Sun Y."/>
            <person name="Gao Y."/>
            <person name="Yu Y."/>
        </authorList>
    </citation>
    <scope>NUCLEOTIDE SEQUENCE [LARGE SCALE GENOMIC DNA]</scope>
    <source>
        <tissue evidence="2">Muscle</tissue>
    </source>
</reference>
<dbReference type="OrthoDB" id="6359572at2759"/>
<dbReference type="Proteomes" id="UP000283509">
    <property type="component" value="Unassembled WGS sequence"/>
</dbReference>
<feature type="compositionally biased region" description="Basic and acidic residues" evidence="1">
    <location>
        <begin position="1"/>
        <end position="14"/>
    </location>
</feature>
<dbReference type="EMBL" id="QCYY01001036">
    <property type="protein sequence ID" value="ROT81016.1"/>
    <property type="molecule type" value="Genomic_DNA"/>
</dbReference>
<reference evidence="2 3" key="1">
    <citation type="submission" date="2018-04" db="EMBL/GenBank/DDBJ databases">
        <authorList>
            <person name="Zhang X."/>
            <person name="Yuan J."/>
            <person name="Li F."/>
            <person name="Xiang J."/>
        </authorList>
    </citation>
    <scope>NUCLEOTIDE SEQUENCE [LARGE SCALE GENOMIC DNA]</scope>
    <source>
        <tissue evidence="2">Muscle</tissue>
    </source>
</reference>
<proteinExistence type="predicted"/>
<protein>
    <submittedName>
        <fullName evidence="2">Uncharacterized protein</fullName>
    </submittedName>
</protein>
<comment type="caution">
    <text evidence="2">The sequence shown here is derived from an EMBL/GenBank/DDBJ whole genome shotgun (WGS) entry which is preliminary data.</text>
</comment>
<sequence>MSRDQRTAMSRDQRTAMARGQRTAGASNRLPMFKVFVTRLHLDTTDEHVRHYVREATGEDPVGAVHRIAPREGQLRVVQGHVPPEAHGALLLPETWPQYSRFREFVEKVAMPPPPVQRTAREQRLRAQWK</sequence>
<evidence type="ECO:0000313" key="3">
    <source>
        <dbReference type="Proteomes" id="UP000283509"/>
    </source>
</evidence>
<evidence type="ECO:0000313" key="2">
    <source>
        <dbReference type="EMBL" id="ROT81016.1"/>
    </source>
</evidence>